<evidence type="ECO:0000313" key="2">
    <source>
        <dbReference type="Proteomes" id="UP001054837"/>
    </source>
</evidence>
<gene>
    <name evidence="1" type="ORF">CDAR_183871</name>
</gene>
<comment type="caution">
    <text evidence="1">The sequence shown here is derived from an EMBL/GenBank/DDBJ whole genome shotgun (WGS) entry which is preliminary data.</text>
</comment>
<dbReference type="Proteomes" id="UP001054837">
    <property type="component" value="Unassembled WGS sequence"/>
</dbReference>
<dbReference type="AlphaFoldDB" id="A0AAV4TU62"/>
<organism evidence="1 2">
    <name type="scientific">Caerostris darwini</name>
    <dbReference type="NCBI Taxonomy" id="1538125"/>
    <lineage>
        <taxon>Eukaryota</taxon>
        <taxon>Metazoa</taxon>
        <taxon>Ecdysozoa</taxon>
        <taxon>Arthropoda</taxon>
        <taxon>Chelicerata</taxon>
        <taxon>Arachnida</taxon>
        <taxon>Araneae</taxon>
        <taxon>Araneomorphae</taxon>
        <taxon>Entelegynae</taxon>
        <taxon>Araneoidea</taxon>
        <taxon>Araneidae</taxon>
        <taxon>Caerostris</taxon>
    </lineage>
</organism>
<protein>
    <submittedName>
        <fullName evidence="1">Uncharacterized protein</fullName>
    </submittedName>
</protein>
<keyword evidence="2" id="KW-1185">Reference proteome</keyword>
<sequence length="90" mass="10408">MPDKSCLPGGAIRELMFREDVVTDLFHPFECRWTITKFSRVESSNMCFLQKRYLSFSSSGICERRFWAFARQMASLLTPCFAGDGSHHSF</sequence>
<accession>A0AAV4TU62</accession>
<evidence type="ECO:0000313" key="1">
    <source>
        <dbReference type="EMBL" id="GIY49943.1"/>
    </source>
</evidence>
<name>A0AAV4TU62_9ARAC</name>
<dbReference type="EMBL" id="BPLQ01010320">
    <property type="protein sequence ID" value="GIY49943.1"/>
    <property type="molecule type" value="Genomic_DNA"/>
</dbReference>
<reference evidence="1 2" key="1">
    <citation type="submission" date="2021-06" db="EMBL/GenBank/DDBJ databases">
        <title>Caerostris darwini draft genome.</title>
        <authorList>
            <person name="Kono N."/>
            <person name="Arakawa K."/>
        </authorList>
    </citation>
    <scope>NUCLEOTIDE SEQUENCE [LARGE SCALE GENOMIC DNA]</scope>
</reference>
<proteinExistence type="predicted"/>